<dbReference type="GO" id="GO:0008658">
    <property type="term" value="F:penicillin binding"/>
    <property type="evidence" value="ECO:0007669"/>
    <property type="project" value="InterPro"/>
</dbReference>
<keyword evidence="3 16" id="KW-0997">Cell inner membrane</keyword>
<evidence type="ECO:0000259" key="18">
    <source>
        <dbReference type="Pfam" id="PF03717"/>
    </source>
</evidence>
<feature type="domain" description="Penicillin-binding protein dimerisation" evidence="18">
    <location>
        <begin position="67"/>
        <end position="213"/>
    </location>
</feature>
<evidence type="ECO:0000256" key="11">
    <source>
        <dbReference type="ARBA" id="ARBA00022989"/>
    </source>
</evidence>
<evidence type="ECO:0000256" key="12">
    <source>
        <dbReference type="ARBA" id="ARBA00023136"/>
    </source>
</evidence>
<keyword evidence="12 16" id="KW-0472">Membrane</keyword>
<keyword evidence="11 16" id="KW-1133">Transmembrane helix</keyword>
<dbReference type="GO" id="GO:0008360">
    <property type="term" value="P:regulation of cell shape"/>
    <property type="evidence" value="ECO:0007669"/>
    <property type="project" value="UniProtKB-KW"/>
</dbReference>
<comment type="pathway">
    <text evidence="16">Cell wall biogenesis; peptidoglycan biosynthesis.</text>
</comment>
<dbReference type="GO" id="GO:0008955">
    <property type="term" value="F:peptidoglycan glycosyltransferase activity"/>
    <property type="evidence" value="ECO:0007669"/>
    <property type="project" value="InterPro"/>
</dbReference>
<dbReference type="GO" id="GO:0009002">
    <property type="term" value="F:serine-type D-Ala-D-Ala carboxypeptidase activity"/>
    <property type="evidence" value="ECO:0007669"/>
    <property type="project" value="UniProtKB-UniRule"/>
</dbReference>
<dbReference type="RefSeq" id="WP_168987517.1">
    <property type="nucleotide sequence ID" value="NZ_CAWPHM010000244.1"/>
</dbReference>
<dbReference type="InterPro" id="IPR037532">
    <property type="entry name" value="FtsI_transpept"/>
</dbReference>
<dbReference type="SUPFAM" id="SSF56519">
    <property type="entry name" value="Penicillin binding protein dimerisation domain"/>
    <property type="match status" value="1"/>
</dbReference>
<dbReference type="InterPro" id="IPR012338">
    <property type="entry name" value="Beta-lactam/transpept-like"/>
</dbReference>
<keyword evidence="6 16" id="KW-0645">Protease</keyword>
<keyword evidence="9 16" id="KW-0133">Cell shape</keyword>
<feature type="domain" description="Penicillin-binding protein transpeptidase" evidence="17">
    <location>
        <begin position="254"/>
        <end position="551"/>
    </location>
</feature>
<dbReference type="GO" id="GO:0000917">
    <property type="term" value="P:division septum assembly"/>
    <property type="evidence" value="ECO:0007669"/>
    <property type="project" value="UniProtKB-KW"/>
</dbReference>
<dbReference type="GO" id="GO:0005886">
    <property type="term" value="C:plasma membrane"/>
    <property type="evidence" value="ECO:0007669"/>
    <property type="project" value="UniProtKB-UniRule"/>
</dbReference>
<evidence type="ECO:0000256" key="3">
    <source>
        <dbReference type="ARBA" id="ARBA00022519"/>
    </source>
</evidence>
<evidence type="ECO:0000256" key="2">
    <source>
        <dbReference type="ARBA" id="ARBA00022475"/>
    </source>
</evidence>
<organism evidence="19 20">
    <name type="scientific">Azoarcus taiwanensis</name>
    <dbReference type="NCBI Taxonomy" id="666964"/>
    <lineage>
        <taxon>Bacteria</taxon>
        <taxon>Pseudomonadati</taxon>
        <taxon>Pseudomonadota</taxon>
        <taxon>Betaproteobacteria</taxon>
        <taxon>Rhodocyclales</taxon>
        <taxon>Zoogloeaceae</taxon>
        <taxon>Azoarcus</taxon>
    </lineage>
</organism>
<dbReference type="InterPro" id="IPR005311">
    <property type="entry name" value="PBP_dimer"/>
</dbReference>
<evidence type="ECO:0000256" key="4">
    <source>
        <dbReference type="ARBA" id="ARBA00022618"/>
    </source>
</evidence>
<reference evidence="19" key="1">
    <citation type="submission" date="2019-12" db="EMBL/GenBank/DDBJ databases">
        <title>Comparative genomics gives insights into the taxonomy of the Azoarcus-Aromatoleum group and reveals separate origins of nif in the plant-associated Azoarcus and non-plant-associated Aromatoleum sub-groups.</title>
        <authorList>
            <person name="Lafos M."/>
            <person name="Maluk M."/>
            <person name="Batista M."/>
            <person name="Junghare M."/>
            <person name="Carmona M."/>
            <person name="Faoro H."/>
            <person name="Cruz L.M."/>
            <person name="Battistoni F."/>
            <person name="De Souza E."/>
            <person name="Pedrosa F."/>
            <person name="Chen W.-M."/>
            <person name="Poole P.S."/>
            <person name="Dixon R.A."/>
            <person name="James E.K."/>
        </authorList>
    </citation>
    <scope>NUCLEOTIDE SEQUENCE</scope>
    <source>
        <strain evidence="19">NSC3</strain>
    </source>
</reference>
<dbReference type="GO" id="GO:0071555">
    <property type="term" value="P:cell wall organization"/>
    <property type="evidence" value="ECO:0007669"/>
    <property type="project" value="UniProtKB-KW"/>
</dbReference>
<evidence type="ECO:0000256" key="7">
    <source>
        <dbReference type="ARBA" id="ARBA00022692"/>
    </source>
</evidence>
<dbReference type="Gene3D" id="3.90.1310.10">
    <property type="entry name" value="Penicillin-binding protein 2a (Domain 2)"/>
    <property type="match status" value="1"/>
</dbReference>
<evidence type="ECO:0000259" key="17">
    <source>
        <dbReference type="Pfam" id="PF00905"/>
    </source>
</evidence>
<dbReference type="Gene3D" id="3.30.450.330">
    <property type="match status" value="1"/>
</dbReference>
<evidence type="ECO:0000256" key="8">
    <source>
        <dbReference type="ARBA" id="ARBA00022801"/>
    </source>
</evidence>
<dbReference type="EMBL" id="WTVM01000031">
    <property type="protein sequence ID" value="NMG02736.1"/>
    <property type="molecule type" value="Genomic_DNA"/>
</dbReference>
<dbReference type="GO" id="GO:0006508">
    <property type="term" value="P:proteolysis"/>
    <property type="evidence" value="ECO:0007669"/>
    <property type="project" value="UniProtKB-KW"/>
</dbReference>
<evidence type="ECO:0000313" key="20">
    <source>
        <dbReference type="Proteomes" id="UP000599523"/>
    </source>
</evidence>
<keyword evidence="2 16" id="KW-1003">Cell membrane</keyword>
<comment type="catalytic activity">
    <reaction evidence="16">
        <text>Preferential cleavage: (Ac)2-L-Lys-D-Ala-|-D-Ala. Also transpeptidation of peptidyl-alanyl moieties that are N-acyl substituents of D-alanine.</text>
        <dbReference type="EC" id="3.4.16.4"/>
    </reaction>
</comment>
<evidence type="ECO:0000256" key="14">
    <source>
        <dbReference type="ARBA" id="ARBA00023306"/>
    </source>
</evidence>
<dbReference type="SUPFAM" id="SSF56601">
    <property type="entry name" value="beta-lactamase/transpeptidase-like"/>
    <property type="match status" value="1"/>
</dbReference>
<dbReference type="Pfam" id="PF00905">
    <property type="entry name" value="Transpeptidase"/>
    <property type="match status" value="1"/>
</dbReference>
<dbReference type="Gene3D" id="1.10.150.770">
    <property type="match status" value="1"/>
</dbReference>
<dbReference type="Gene3D" id="3.40.710.10">
    <property type="entry name" value="DD-peptidase/beta-lactamase superfamily"/>
    <property type="match status" value="1"/>
</dbReference>
<dbReference type="Pfam" id="PF03717">
    <property type="entry name" value="PBP_dimer"/>
    <property type="match status" value="1"/>
</dbReference>
<comment type="subcellular location">
    <subcellularLocation>
        <location evidence="1">Membrane</location>
    </subcellularLocation>
</comment>
<dbReference type="InterPro" id="IPR036138">
    <property type="entry name" value="PBP_dimer_sf"/>
</dbReference>
<evidence type="ECO:0000256" key="15">
    <source>
        <dbReference type="ARBA" id="ARBA00023316"/>
    </source>
</evidence>
<protein>
    <recommendedName>
        <fullName evidence="16">Peptidoglycan D,D-transpeptidase FtsI</fullName>
        <ecNumber evidence="16">3.4.16.4</ecNumber>
    </recommendedName>
    <alternativeName>
        <fullName evidence="16">Penicillin-binding protein 3</fullName>
        <shortName evidence="16">PBP-3</shortName>
    </alternativeName>
</protein>
<keyword evidence="8 16" id="KW-0378">Hydrolase</keyword>
<proteinExistence type="inferred from homology"/>
<keyword evidence="5 16" id="KW-0121">Carboxypeptidase</keyword>
<dbReference type="EC" id="3.4.16.4" evidence="16"/>
<dbReference type="Proteomes" id="UP000599523">
    <property type="component" value="Unassembled WGS sequence"/>
</dbReference>
<evidence type="ECO:0000256" key="13">
    <source>
        <dbReference type="ARBA" id="ARBA00023210"/>
    </source>
</evidence>
<keyword evidence="15 16" id="KW-0961">Cell wall biogenesis/degradation</keyword>
<dbReference type="InterPro" id="IPR050515">
    <property type="entry name" value="Beta-lactam/transpept"/>
</dbReference>
<accession>A0A972J871</accession>
<keyword evidence="14 16" id="KW-0131">Cell cycle</keyword>
<comment type="caution">
    <text evidence="19">The sequence shown here is derived from an EMBL/GenBank/DDBJ whole genome shotgun (WGS) entry which is preliminary data.</text>
</comment>
<evidence type="ECO:0000256" key="9">
    <source>
        <dbReference type="ARBA" id="ARBA00022960"/>
    </source>
</evidence>
<evidence type="ECO:0000256" key="5">
    <source>
        <dbReference type="ARBA" id="ARBA00022645"/>
    </source>
</evidence>
<dbReference type="GO" id="GO:0043093">
    <property type="term" value="P:FtsZ-dependent cytokinesis"/>
    <property type="evidence" value="ECO:0007669"/>
    <property type="project" value="UniProtKB-UniRule"/>
</dbReference>
<dbReference type="PANTHER" id="PTHR30627:SF1">
    <property type="entry name" value="PEPTIDOGLYCAN D,D-TRANSPEPTIDASE FTSI"/>
    <property type="match status" value="1"/>
</dbReference>
<evidence type="ECO:0000256" key="16">
    <source>
        <dbReference type="HAMAP-Rule" id="MF_02080"/>
    </source>
</evidence>
<dbReference type="GO" id="GO:0009252">
    <property type="term" value="P:peptidoglycan biosynthetic process"/>
    <property type="evidence" value="ECO:0007669"/>
    <property type="project" value="UniProtKB-UniRule"/>
</dbReference>
<dbReference type="PANTHER" id="PTHR30627">
    <property type="entry name" value="PEPTIDOGLYCAN D,D-TRANSPEPTIDASE"/>
    <property type="match status" value="1"/>
</dbReference>
<comment type="function">
    <text evidence="16">Catalyzes cross-linking of the peptidoglycan cell wall at the division septum.</text>
</comment>
<keyword evidence="10 16" id="KW-0573">Peptidoglycan synthesis</keyword>
<sequence>MKSQRPVTFNHNPLLEQGLPAWRPRVILLCLLAGSLALAGRAAYLQGFNNEFLQAQGESRYSRVIPVPATRGRIADRNGDVLAVSTPVRSIWAIPSDAMLSPADTRQLAALLETDVQTLNARLTSERDFVFLRRQVPPELARQIADLRLPGIHQQQEYRRYYPGGDVTAHVLGFTSVDDRGQEGVELAFDQELKGRPGSRRVIRDRRGQIIEDVESIRLPQDGQDLVLSIDKKIQFLAYSALREAVEKHKAYAGSVVVLDARTGEILALVNAPTFNPNNRNNLSGAQLRNRALTDVFEPGSMMKPFIAALALDHGKVRADTLIDVGNGRMTMGRATISDVRRPRGPMTVASVVKTSSNVGTVKMAMQFEPEEMWRMFDALGIGTPLSLGFPGEAGGRLRPARSWRPIEQATMSYGYGLSSTLMHMARAYTVFTRDGELLPLSLTRLDAPPQPLRRVFSPESAQALREMLEEATGPDGTGGRARVAGYRVAGKTGTAHKLAGGQYTDKYISSFVGFAPVSNPRLIIAVMIDEPSAGQHFGGAVAAPVFARITEGALRTLGVAPDAPLAPLHFAGQGGAKPVVVRGNL</sequence>
<dbReference type="AlphaFoldDB" id="A0A972J871"/>
<dbReference type="InterPro" id="IPR001460">
    <property type="entry name" value="PCN-bd_Tpept"/>
</dbReference>
<evidence type="ECO:0000256" key="10">
    <source>
        <dbReference type="ARBA" id="ARBA00022984"/>
    </source>
</evidence>
<keyword evidence="4 16" id="KW-0132">Cell division</keyword>
<evidence type="ECO:0000313" key="19">
    <source>
        <dbReference type="EMBL" id="NMG02736.1"/>
    </source>
</evidence>
<gene>
    <name evidence="16" type="primary">ftsI</name>
    <name evidence="19" type="ORF">GPA21_07100</name>
</gene>
<evidence type="ECO:0000256" key="1">
    <source>
        <dbReference type="ARBA" id="ARBA00004370"/>
    </source>
</evidence>
<comment type="similarity">
    <text evidence="16">Belongs to the transpeptidase family. FtsI subfamily.</text>
</comment>
<keyword evidence="7 16" id="KW-0812">Transmembrane</keyword>
<evidence type="ECO:0000256" key="6">
    <source>
        <dbReference type="ARBA" id="ARBA00022670"/>
    </source>
</evidence>
<name>A0A972J871_9RHOO</name>
<feature type="active site" description="Acyl-ester intermediate" evidence="16">
    <location>
        <position position="301"/>
    </location>
</feature>
<keyword evidence="20" id="KW-1185">Reference proteome</keyword>
<keyword evidence="13 16" id="KW-0717">Septation</keyword>
<dbReference type="HAMAP" id="MF_02080">
    <property type="entry name" value="FtsI_transpept"/>
    <property type="match status" value="1"/>
</dbReference>